<dbReference type="Pfam" id="PF00702">
    <property type="entry name" value="Hydrolase"/>
    <property type="match status" value="1"/>
</dbReference>
<evidence type="ECO:0000313" key="2">
    <source>
        <dbReference type="EMBL" id="MPY58934.1"/>
    </source>
</evidence>
<keyword evidence="3" id="KW-1185">Reference proteome</keyword>
<dbReference type="Proteomes" id="UP000400924">
    <property type="component" value="Unassembled WGS sequence"/>
</dbReference>
<proteinExistence type="predicted"/>
<dbReference type="GO" id="GO:0016787">
    <property type="term" value="F:hydrolase activity"/>
    <property type="evidence" value="ECO:0007669"/>
    <property type="project" value="UniProtKB-KW"/>
</dbReference>
<accession>A0A5N8XI57</accession>
<dbReference type="OrthoDB" id="9797415at2"/>
<comment type="caution">
    <text evidence="2">The sequence shown here is derived from an EMBL/GenBank/DDBJ whole genome shotgun (WGS) entry which is preliminary data.</text>
</comment>
<evidence type="ECO:0000313" key="3">
    <source>
        <dbReference type="Proteomes" id="UP000400924"/>
    </source>
</evidence>
<dbReference type="InterPro" id="IPR036412">
    <property type="entry name" value="HAD-like_sf"/>
</dbReference>
<keyword evidence="2" id="KW-0378">Hydrolase</keyword>
<reference evidence="2 3" key="1">
    <citation type="submission" date="2019-07" db="EMBL/GenBank/DDBJ databases">
        <title>New species of Amycolatopsis and Streptomyces.</title>
        <authorList>
            <person name="Duangmal K."/>
            <person name="Teo W.F.A."/>
            <person name="Lipun K."/>
        </authorList>
    </citation>
    <scope>NUCLEOTIDE SEQUENCE [LARGE SCALE GENOMIC DNA]</scope>
    <source>
        <strain evidence="2 3">NBRC 106415</strain>
    </source>
</reference>
<organism evidence="2 3">
    <name type="scientific">Streptomyces spongiae</name>
    <dbReference type="NCBI Taxonomy" id="565072"/>
    <lineage>
        <taxon>Bacteria</taxon>
        <taxon>Bacillati</taxon>
        <taxon>Actinomycetota</taxon>
        <taxon>Actinomycetes</taxon>
        <taxon>Kitasatosporales</taxon>
        <taxon>Streptomycetaceae</taxon>
        <taxon>Streptomyces</taxon>
    </lineage>
</organism>
<dbReference type="EMBL" id="VJZC01000111">
    <property type="protein sequence ID" value="MPY58934.1"/>
    <property type="molecule type" value="Genomic_DNA"/>
</dbReference>
<dbReference type="SUPFAM" id="SSF56784">
    <property type="entry name" value="HAD-like"/>
    <property type="match status" value="1"/>
</dbReference>
<protein>
    <submittedName>
        <fullName evidence="2">HAD family hydrolase</fullName>
    </submittedName>
</protein>
<gene>
    <name evidence="2" type="ORF">FNH08_17700</name>
</gene>
<dbReference type="InterPro" id="IPR023214">
    <property type="entry name" value="HAD_sf"/>
</dbReference>
<dbReference type="AlphaFoldDB" id="A0A5N8XI57"/>
<name>A0A5N8XI57_9ACTN</name>
<feature type="region of interest" description="Disordered" evidence="1">
    <location>
        <begin position="1"/>
        <end position="31"/>
    </location>
</feature>
<sequence length="245" mass="26219">MSTAQPRATAPIPAPLPEPAARLPRSTPPHTPALLLDSGGVLILPDGAVLSHYGKRLGLRLDPVTARHAVALAARDLDLAAGPDTGPHAFAHRWSAHAGCSPDAAESLWRTVRREVDDTVLWSVVNPEAVPFLDALPPQVQRYVVSNADGRAHAELARAGLLDRLDGVLDSAAVGIAKPDPRIFRMAAVALGRPLEQCRYVGDTLDGAPHGLPPTVLYDPLDIYPDDAARYTRIRRLSQLLNSEP</sequence>
<dbReference type="Gene3D" id="3.40.50.1000">
    <property type="entry name" value="HAD superfamily/HAD-like"/>
    <property type="match status" value="1"/>
</dbReference>
<evidence type="ECO:0000256" key="1">
    <source>
        <dbReference type="SAM" id="MobiDB-lite"/>
    </source>
</evidence>
<dbReference type="RefSeq" id="WP_152772459.1">
    <property type="nucleotide sequence ID" value="NZ_VJZC01000111.1"/>
</dbReference>